<feature type="domain" description="Regulator of ribonuclease activity B" evidence="1">
    <location>
        <begin position="10"/>
        <end position="109"/>
    </location>
</feature>
<dbReference type="EMBL" id="SMBU01000046">
    <property type="protein sequence ID" value="TCU86332.1"/>
    <property type="molecule type" value="Genomic_DNA"/>
</dbReference>
<dbReference type="RefSeq" id="WP_132576363.1">
    <property type="nucleotide sequence ID" value="NZ_CBCSGL010000064.1"/>
</dbReference>
<dbReference type="OrthoDB" id="8753964at2"/>
<dbReference type="SUPFAM" id="SSF89946">
    <property type="entry name" value="Hypothetical protein VC0424"/>
    <property type="match status" value="1"/>
</dbReference>
<accession>A0A4R3UBU4</accession>
<dbReference type="InterPro" id="IPR036701">
    <property type="entry name" value="RraB-like_sf"/>
</dbReference>
<comment type="caution">
    <text evidence="2">The sequence shown here is derived from an EMBL/GenBank/DDBJ whole genome shotgun (WGS) entry which is preliminary data.</text>
</comment>
<dbReference type="Pfam" id="PF06877">
    <property type="entry name" value="RraB"/>
    <property type="match status" value="1"/>
</dbReference>
<protein>
    <submittedName>
        <fullName evidence="2">Regulator of ribonuclease activity B</fullName>
    </submittedName>
</protein>
<gene>
    <name evidence="2" type="ORF">EV671_104622</name>
</gene>
<dbReference type="Proteomes" id="UP000295110">
    <property type="component" value="Unassembled WGS sequence"/>
</dbReference>
<organism evidence="2 3">
    <name type="scientific">Roseateles saccharophilus</name>
    <name type="common">Pseudomonas saccharophila</name>
    <dbReference type="NCBI Taxonomy" id="304"/>
    <lineage>
        <taxon>Bacteria</taxon>
        <taxon>Pseudomonadati</taxon>
        <taxon>Pseudomonadota</taxon>
        <taxon>Betaproteobacteria</taxon>
        <taxon>Burkholderiales</taxon>
        <taxon>Sphaerotilaceae</taxon>
        <taxon>Roseateles</taxon>
    </lineage>
</organism>
<sequence>MNRTITFPDDENGDVLRRMQANGDDLLKPRDIDFTVVLPDEPAALSFSAQFSAHGYQVKVNESGVVDSLPWDVVVVKHMAPTHSGITQFEAALQAAASAFAGRNDGWGCFEQ</sequence>
<proteinExistence type="predicted"/>
<name>A0A4R3UBU4_ROSSA</name>
<evidence type="ECO:0000259" key="1">
    <source>
        <dbReference type="Pfam" id="PF06877"/>
    </source>
</evidence>
<dbReference type="Gene3D" id="3.30.70.970">
    <property type="entry name" value="RraB-like"/>
    <property type="match status" value="1"/>
</dbReference>
<keyword evidence="3" id="KW-1185">Reference proteome</keyword>
<evidence type="ECO:0000313" key="3">
    <source>
        <dbReference type="Proteomes" id="UP000295110"/>
    </source>
</evidence>
<dbReference type="AlphaFoldDB" id="A0A4R3UBU4"/>
<reference evidence="2 3" key="1">
    <citation type="submission" date="2019-03" db="EMBL/GenBank/DDBJ databases">
        <title>Genomic Encyclopedia of Type Strains, Phase IV (KMG-IV): sequencing the most valuable type-strain genomes for metagenomic binning, comparative biology and taxonomic classification.</title>
        <authorList>
            <person name="Goeker M."/>
        </authorList>
    </citation>
    <scope>NUCLEOTIDE SEQUENCE [LARGE SCALE GENOMIC DNA]</scope>
    <source>
        <strain evidence="2 3">DSM 654</strain>
    </source>
</reference>
<evidence type="ECO:0000313" key="2">
    <source>
        <dbReference type="EMBL" id="TCU86332.1"/>
    </source>
</evidence>
<dbReference type="InterPro" id="IPR009671">
    <property type="entry name" value="RraB_dom"/>
</dbReference>